<evidence type="ECO:0000256" key="8">
    <source>
        <dbReference type="ARBA" id="ARBA00022741"/>
    </source>
</evidence>
<dbReference type="Gene3D" id="2.40.50.100">
    <property type="match status" value="1"/>
</dbReference>
<evidence type="ECO:0000256" key="5">
    <source>
        <dbReference type="ARBA" id="ARBA00022516"/>
    </source>
</evidence>
<feature type="domain" description="Lipoyl-binding" evidence="20">
    <location>
        <begin position="520"/>
        <end position="596"/>
    </location>
</feature>
<evidence type="ECO:0000256" key="1">
    <source>
        <dbReference type="ARBA" id="ARBA00001953"/>
    </source>
</evidence>
<dbReference type="InterPro" id="IPR005479">
    <property type="entry name" value="CPAse_ATP-bd"/>
</dbReference>
<dbReference type="RefSeq" id="WP_188545538.1">
    <property type="nucleotide sequence ID" value="NZ_BMCU01000003.1"/>
</dbReference>
<dbReference type="SUPFAM" id="SSF51246">
    <property type="entry name" value="Rudiment single hybrid motif"/>
    <property type="match status" value="1"/>
</dbReference>
<reference evidence="23" key="1">
    <citation type="journal article" date="2014" name="Int. J. Syst. Evol. Microbiol.">
        <title>Complete genome sequence of Corynebacterium casei LMG S-19264T (=DSM 44701T), isolated from a smear-ripened cheese.</title>
        <authorList>
            <consortium name="US DOE Joint Genome Institute (JGI-PGF)"/>
            <person name="Walter F."/>
            <person name="Albersmeier A."/>
            <person name="Kalinowski J."/>
            <person name="Ruckert C."/>
        </authorList>
    </citation>
    <scope>NUCLEOTIDE SEQUENCE</scope>
    <source>
        <strain evidence="23">CCM 7905</strain>
    </source>
</reference>
<evidence type="ECO:0000256" key="9">
    <source>
        <dbReference type="ARBA" id="ARBA00022832"/>
    </source>
</evidence>
<evidence type="ECO:0000259" key="21">
    <source>
        <dbReference type="PROSITE" id="PS50975"/>
    </source>
</evidence>
<evidence type="ECO:0000256" key="16">
    <source>
        <dbReference type="ARBA" id="ARBA00048501"/>
    </source>
</evidence>
<protein>
    <recommendedName>
        <fullName evidence="17">Biotin-dependent acyl-coenzyme A carboxylase alpha3 subunit</fullName>
        <ecNumber evidence="4">6.3.4.14</ecNumber>
    </recommendedName>
</protein>
<keyword evidence="15" id="KW-0092">Biotin</keyword>
<evidence type="ECO:0000256" key="10">
    <source>
        <dbReference type="ARBA" id="ARBA00022840"/>
    </source>
</evidence>
<keyword evidence="8 18" id="KW-0547">Nucleotide-binding</keyword>
<dbReference type="InterPro" id="IPR005481">
    <property type="entry name" value="BC-like_N"/>
</dbReference>
<keyword evidence="7" id="KW-0479">Metal-binding</keyword>
<dbReference type="InterPro" id="IPR013815">
    <property type="entry name" value="ATP_grasp_subdomain_1"/>
</dbReference>
<dbReference type="EMBL" id="BMCU01000003">
    <property type="protein sequence ID" value="GGG12959.1"/>
    <property type="molecule type" value="Genomic_DNA"/>
</dbReference>
<keyword evidence="9" id="KW-0276">Fatty acid metabolism</keyword>
<comment type="cofactor">
    <cofactor evidence="1">
        <name>biotin</name>
        <dbReference type="ChEBI" id="CHEBI:57586"/>
    </cofactor>
</comment>
<dbReference type="PANTHER" id="PTHR18866:SF33">
    <property type="entry name" value="METHYLCROTONOYL-COA CARBOXYLASE SUBUNIT ALPHA, MITOCHONDRIAL-RELATED"/>
    <property type="match status" value="1"/>
</dbReference>
<dbReference type="Gene3D" id="3.30.1490.20">
    <property type="entry name" value="ATP-grasp fold, A domain"/>
    <property type="match status" value="1"/>
</dbReference>
<evidence type="ECO:0000259" key="20">
    <source>
        <dbReference type="PROSITE" id="PS50968"/>
    </source>
</evidence>
<evidence type="ECO:0000256" key="4">
    <source>
        <dbReference type="ARBA" id="ARBA00013263"/>
    </source>
</evidence>
<evidence type="ECO:0000313" key="24">
    <source>
        <dbReference type="Proteomes" id="UP000654257"/>
    </source>
</evidence>
<comment type="catalytic activity">
    <reaction evidence="16">
        <text>N(6)-biotinyl-L-lysyl-[protein] + hydrogencarbonate + ATP = N(6)-carboxybiotinyl-L-lysyl-[protein] + ADP + phosphate + H(+)</text>
        <dbReference type="Rhea" id="RHEA:13501"/>
        <dbReference type="Rhea" id="RHEA-COMP:10505"/>
        <dbReference type="Rhea" id="RHEA-COMP:10506"/>
        <dbReference type="ChEBI" id="CHEBI:15378"/>
        <dbReference type="ChEBI" id="CHEBI:17544"/>
        <dbReference type="ChEBI" id="CHEBI:30616"/>
        <dbReference type="ChEBI" id="CHEBI:43474"/>
        <dbReference type="ChEBI" id="CHEBI:83144"/>
        <dbReference type="ChEBI" id="CHEBI:83145"/>
        <dbReference type="ChEBI" id="CHEBI:456216"/>
        <dbReference type="EC" id="6.3.4.14"/>
    </reaction>
    <physiologicalReaction direction="left-to-right" evidence="16">
        <dbReference type="Rhea" id="RHEA:13502"/>
    </physiologicalReaction>
</comment>
<dbReference type="InterPro" id="IPR011761">
    <property type="entry name" value="ATP-grasp"/>
</dbReference>
<evidence type="ECO:0000256" key="7">
    <source>
        <dbReference type="ARBA" id="ARBA00022723"/>
    </source>
</evidence>
<feature type="domain" description="ATP-grasp" evidence="21">
    <location>
        <begin position="127"/>
        <end position="324"/>
    </location>
</feature>
<dbReference type="Pfam" id="PF00364">
    <property type="entry name" value="Biotin_lipoyl"/>
    <property type="match status" value="1"/>
</dbReference>
<dbReference type="FunFam" id="3.40.50.20:FF:000010">
    <property type="entry name" value="Propionyl-CoA carboxylase subunit alpha"/>
    <property type="match status" value="1"/>
</dbReference>
<dbReference type="SUPFAM" id="SSF56059">
    <property type="entry name" value="Glutathione synthetase ATP-binding domain-like"/>
    <property type="match status" value="1"/>
</dbReference>
<dbReference type="Gene3D" id="3.30.470.20">
    <property type="entry name" value="ATP-grasp fold, B domain"/>
    <property type="match status" value="1"/>
</dbReference>
<dbReference type="GO" id="GO:0004075">
    <property type="term" value="F:biotin carboxylase activity"/>
    <property type="evidence" value="ECO:0007669"/>
    <property type="project" value="UniProtKB-EC"/>
</dbReference>
<dbReference type="PROSITE" id="PS50968">
    <property type="entry name" value="BIOTINYL_LIPOYL"/>
    <property type="match status" value="1"/>
</dbReference>
<dbReference type="InterPro" id="IPR000089">
    <property type="entry name" value="Biotin_lipoyl"/>
</dbReference>
<comment type="caution">
    <text evidence="23">The sequence shown here is derived from an EMBL/GenBank/DDBJ whole genome shotgun (WGS) entry which is preliminary data.</text>
</comment>
<keyword evidence="12" id="KW-0443">Lipid metabolism</keyword>
<evidence type="ECO:0000256" key="18">
    <source>
        <dbReference type="PROSITE-ProRule" id="PRU00409"/>
    </source>
</evidence>
<accession>A0A917D8N5</accession>
<dbReference type="InterPro" id="IPR016185">
    <property type="entry name" value="PreATP-grasp_dom_sf"/>
</dbReference>
<dbReference type="AlphaFoldDB" id="A0A917D8N5"/>
<evidence type="ECO:0000256" key="14">
    <source>
        <dbReference type="ARBA" id="ARBA00023211"/>
    </source>
</evidence>
<dbReference type="PROSITE" id="PS50975">
    <property type="entry name" value="ATP_GRASP"/>
    <property type="match status" value="1"/>
</dbReference>
<dbReference type="InterPro" id="IPR001882">
    <property type="entry name" value="Biotin_BS"/>
</dbReference>
<keyword evidence="24" id="KW-1185">Reference proteome</keyword>
<dbReference type="Pfam" id="PF02786">
    <property type="entry name" value="CPSase_L_D2"/>
    <property type="match status" value="1"/>
</dbReference>
<evidence type="ECO:0000256" key="15">
    <source>
        <dbReference type="ARBA" id="ARBA00023267"/>
    </source>
</evidence>
<dbReference type="Pfam" id="PF00289">
    <property type="entry name" value="Biotin_carb_N"/>
    <property type="match status" value="1"/>
</dbReference>
<dbReference type="SUPFAM" id="SSF52440">
    <property type="entry name" value="PreATP-grasp domain"/>
    <property type="match status" value="1"/>
</dbReference>
<keyword evidence="11" id="KW-0460">Magnesium</keyword>
<evidence type="ECO:0000256" key="2">
    <source>
        <dbReference type="ARBA" id="ARBA00004796"/>
    </source>
</evidence>
<reference evidence="23" key="2">
    <citation type="submission" date="2020-09" db="EMBL/GenBank/DDBJ databases">
        <authorList>
            <person name="Sun Q."/>
            <person name="Sedlacek I."/>
        </authorList>
    </citation>
    <scope>NUCLEOTIDE SEQUENCE</scope>
    <source>
        <strain evidence="23">CCM 7905</strain>
    </source>
</reference>
<feature type="region of interest" description="Disordered" evidence="19">
    <location>
        <begin position="501"/>
        <end position="528"/>
    </location>
</feature>
<dbReference type="SUPFAM" id="SSF51230">
    <property type="entry name" value="Single hybrid motif"/>
    <property type="match status" value="1"/>
</dbReference>
<dbReference type="InterPro" id="IPR011764">
    <property type="entry name" value="Biotin_carboxylation_dom"/>
</dbReference>
<sequence>MPSHASAHITKVLVANRGEIAVRVIRAAADAGLKSVAVYAEPDADAPHVRLADEAFALGGQTSAESYLSIEKLIDAAAKSGADAVHPGYGFLSENADFAQAVIDADLIWIGPSPQSIRDLGDKVTARHIATRAKAPSVPGTSEPVKDADEILAFADEHGLPIAIKAAFGGGGRGMKVARTREEIPELFDSATREAVSAFGRGECFVERYLDKPRHVEAQVIADQHGNVVVAGTRDCSLQRRFQKLVEEAPAPFLTDDQRAQIHASAKAICKEAGYYGAGTVEYLVGQDGLVSFLEVNTRLQVEHPVTEETSGIDLVLQQFRIANGEELSITEDPTPRGHSFEFRINGEDAGRGFLPAPGPVTSYSAPSGPGVRVDSGVESGSVIGGQFDSMLAKLIVTGATREEALARSRRALAEFDVQGLATVIPFHRAVVSDPAFIGDGKSFSVHTRWIETEWDNTVEPFTGGAPIEEDDALPRQNVVVEVGGRRVEVSLPGQFSVGSAPAAEGGIRRKPKSRKRGAAGGAAASGDAVTAPMQGTVVKVAVTEGQEVVTGDLIAVLEAMKMENPVTAHKDGVVTGLTVEPGSAITQGTVLAELK</sequence>
<comment type="pathway">
    <text evidence="2">Lipid metabolism; mycolic acid biosynthesis.</text>
</comment>
<dbReference type="InterPro" id="IPR011053">
    <property type="entry name" value="Single_hybrid_motif"/>
</dbReference>
<evidence type="ECO:0000256" key="11">
    <source>
        <dbReference type="ARBA" id="ARBA00022842"/>
    </source>
</evidence>
<evidence type="ECO:0000313" key="23">
    <source>
        <dbReference type="EMBL" id="GGG12959.1"/>
    </source>
</evidence>
<dbReference type="InterPro" id="IPR005482">
    <property type="entry name" value="Biotin_COase_C"/>
</dbReference>
<gene>
    <name evidence="23" type="ORF">GCM10007304_28680</name>
</gene>
<dbReference type="CDD" id="cd06850">
    <property type="entry name" value="biotinyl_domain"/>
    <property type="match status" value="1"/>
</dbReference>
<dbReference type="InterPro" id="IPR011054">
    <property type="entry name" value="Rudment_hybrid_motif"/>
</dbReference>
<keyword evidence="6" id="KW-0436">Ligase</keyword>
<evidence type="ECO:0000256" key="3">
    <source>
        <dbReference type="ARBA" id="ARBA00005194"/>
    </source>
</evidence>
<dbReference type="EC" id="6.3.4.14" evidence="4"/>
<dbReference type="Proteomes" id="UP000654257">
    <property type="component" value="Unassembled WGS sequence"/>
</dbReference>
<name>A0A917D8N5_9NOCA</name>
<feature type="domain" description="Biotin carboxylation" evidence="22">
    <location>
        <begin position="8"/>
        <end position="452"/>
    </location>
</feature>
<evidence type="ECO:0000256" key="19">
    <source>
        <dbReference type="SAM" id="MobiDB-lite"/>
    </source>
</evidence>
<keyword evidence="13" id="KW-0275">Fatty acid biosynthesis</keyword>
<dbReference type="InterPro" id="IPR050856">
    <property type="entry name" value="Biotin_carboxylase_complex"/>
</dbReference>
<dbReference type="FunFam" id="2.40.50.100:FF:000003">
    <property type="entry name" value="Acetyl-CoA carboxylase biotin carboxyl carrier protein"/>
    <property type="match status" value="1"/>
</dbReference>
<keyword evidence="10 18" id="KW-0067">ATP-binding</keyword>
<dbReference type="PANTHER" id="PTHR18866">
    <property type="entry name" value="CARBOXYLASE:PYRUVATE/ACETYL-COA/PROPIONYL-COA CARBOXYLASE"/>
    <property type="match status" value="1"/>
</dbReference>
<evidence type="ECO:0000256" key="17">
    <source>
        <dbReference type="ARBA" id="ARBA00069499"/>
    </source>
</evidence>
<evidence type="ECO:0000256" key="12">
    <source>
        <dbReference type="ARBA" id="ARBA00023098"/>
    </source>
</evidence>
<organism evidence="23 24">
    <name type="scientific">Rhodococcoides trifolii</name>
    <dbReference type="NCBI Taxonomy" id="908250"/>
    <lineage>
        <taxon>Bacteria</taxon>
        <taxon>Bacillati</taxon>
        <taxon>Actinomycetota</taxon>
        <taxon>Actinomycetes</taxon>
        <taxon>Mycobacteriales</taxon>
        <taxon>Nocardiaceae</taxon>
        <taxon>Rhodococcoides</taxon>
    </lineage>
</organism>
<evidence type="ECO:0000256" key="6">
    <source>
        <dbReference type="ARBA" id="ARBA00022598"/>
    </source>
</evidence>
<comment type="pathway">
    <text evidence="3">Lipid metabolism; fatty acid biosynthesis.</text>
</comment>
<dbReference type="Pfam" id="PF02785">
    <property type="entry name" value="Biotin_carb_C"/>
    <property type="match status" value="1"/>
</dbReference>
<dbReference type="FunFam" id="3.30.470.20:FF:000053">
    <property type="entry name" value="Acetyl-/propionyl-coenzyme A carboxylase alpha chain"/>
    <property type="match status" value="1"/>
</dbReference>
<dbReference type="Gene3D" id="3.40.50.20">
    <property type="match status" value="1"/>
</dbReference>
<feature type="compositionally biased region" description="Basic residues" evidence="19">
    <location>
        <begin position="509"/>
        <end position="518"/>
    </location>
</feature>
<evidence type="ECO:0000256" key="13">
    <source>
        <dbReference type="ARBA" id="ARBA00023160"/>
    </source>
</evidence>
<keyword evidence="14" id="KW-0464">Manganese</keyword>
<dbReference type="GO" id="GO:0046872">
    <property type="term" value="F:metal ion binding"/>
    <property type="evidence" value="ECO:0007669"/>
    <property type="project" value="UniProtKB-KW"/>
</dbReference>
<dbReference type="SMART" id="SM00878">
    <property type="entry name" value="Biotin_carb_C"/>
    <property type="match status" value="1"/>
</dbReference>
<dbReference type="PROSITE" id="PS00867">
    <property type="entry name" value="CPSASE_2"/>
    <property type="match status" value="1"/>
</dbReference>
<proteinExistence type="predicted"/>
<dbReference type="PROSITE" id="PS00188">
    <property type="entry name" value="BIOTIN"/>
    <property type="match status" value="1"/>
</dbReference>
<dbReference type="GO" id="GO:0006633">
    <property type="term" value="P:fatty acid biosynthetic process"/>
    <property type="evidence" value="ECO:0007669"/>
    <property type="project" value="UniProtKB-KW"/>
</dbReference>
<keyword evidence="5" id="KW-0444">Lipid biosynthesis</keyword>
<dbReference type="GO" id="GO:0005524">
    <property type="term" value="F:ATP binding"/>
    <property type="evidence" value="ECO:0007669"/>
    <property type="project" value="UniProtKB-UniRule"/>
</dbReference>
<evidence type="ECO:0000259" key="22">
    <source>
        <dbReference type="PROSITE" id="PS50979"/>
    </source>
</evidence>
<dbReference type="PROSITE" id="PS50979">
    <property type="entry name" value="BC"/>
    <property type="match status" value="1"/>
</dbReference>
<dbReference type="FunFam" id="3.30.1490.20:FF:000003">
    <property type="entry name" value="acetyl-CoA carboxylase isoform X1"/>
    <property type="match status" value="1"/>
</dbReference>